<dbReference type="SUPFAM" id="SSF51735">
    <property type="entry name" value="NAD(P)-binding Rossmann-fold domains"/>
    <property type="match status" value="1"/>
</dbReference>
<protein>
    <submittedName>
        <fullName evidence="3">Uncharacterized protein</fullName>
    </submittedName>
</protein>
<dbReference type="InterPro" id="IPR051737">
    <property type="entry name" value="L-xylulose/Carbonyl_redctase"/>
</dbReference>
<name>A0ABQ9E8V0_TEGGR</name>
<evidence type="ECO:0000313" key="3">
    <source>
        <dbReference type="EMBL" id="KAJ8300302.1"/>
    </source>
</evidence>
<sequence>MIVDKIGCLSYFFKVIAFTQLSQKSGSRGIGKAIAERLVNEGTKVYAIGKTRENLDKLKAEVPTVNLIQVNISDWDKTKTVLEQIGTVDLLVNNAAITGDGKFIDAEKE</sequence>
<evidence type="ECO:0000313" key="4">
    <source>
        <dbReference type="Proteomes" id="UP001217089"/>
    </source>
</evidence>
<dbReference type="Gene3D" id="3.40.50.720">
    <property type="entry name" value="NAD(P)-binding Rossmann-like Domain"/>
    <property type="match status" value="1"/>
</dbReference>
<proteinExistence type="inferred from homology"/>
<reference evidence="3 4" key="1">
    <citation type="submission" date="2022-12" db="EMBL/GenBank/DDBJ databases">
        <title>Chromosome-level genome of Tegillarca granosa.</title>
        <authorList>
            <person name="Kim J."/>
        </authorList>
    </citation>
    <scope>NUCLEOTIDE SEQUENCE [LARGE SCALE GENOMIC DNA]</scope>
    <source>
        <strain evidence="3">Teg-2019</strain>
        <tissue evidence="3">Adductor muscle</tissue>
    </source>
</reference>
<dbReference type="PANTHER" id="PTHR44252:SF3">
    <property type="entry name" value="D-ERYTHRULOSE REDUCTASE-RELATED"/>
    <property type="match status" value="1"/>
</dbReference>
<comment type="similarity">
    <text evidence="1">Belongs to the short-chain dehydrogenases/reductases (SDR) family.</text>
</comment>
<keyword evidence="4" id="KW-1185">Reference proteome</keyword>
<dbReference type="EMBL" id="JARBDR010000919">
    <property type="protein sequence ID" value="KAJ8300302.1"/>
    <property type="molecule type" value="Genomic_DNA"/>
</dbReference>
<dbReference type="PRINTS" id="PR00081">
    <property type="entry name" value="GDHRDH"/>
</dbReference>
<gene>
    <name evidence="3" type="ORF">KUTeg_021821</name>
</gene>
<keyword evidence="2" id="KW-0521">NADP</keyword>
<dbReference type="Proteomes" id="UP001217089">
    <property type="component" value="Unassembled WGS sequence"/>
</dbReference>
<evidence type="ECO:0000256" key="1">
    <source>
        <dbReference type="ARBA" id="ARBA00006484"/>
    </source>
</evidence>
<organism evidence="3 4">
    <name type="scientific">Tegillarca granosa</name>
    <name type="common">Malaysian cockle</name>
    <name type="synonym">Anadara granosa</name>
    <dbReference type="NCBI Taxonomy" id="220873"/>
    <lineage>
        <taxon>Eukaryota</taxon>
        <taxon>Metazoa</taxon>
        <taxon>Spiralia</taxon>
        <taxon>Lophotrochozoa</taxon>
        <taxon>Mollusca</taxon>
        <taxon>Bivalvia</taxon>
        <taxon>Autobranchia</taxon>
        <taxon>Pteriomorphia</taxon>
        <taxon>Arcoida</taxon>
        <taxon>Arcoidea</taxon>
        <taxon>Arcidae</taxon>
        <taxon>Tegillarca</taxon>
    </lineage>
</organism>
<dbReference type="InterPro" id="IPR002347">
    <property type="entry name" value="SDR_fam"/>
</dbReference>
<dbReference type="PANTHER" id="PTHR44252">
    <property type="entry name" value="D-ERYTHRULOSE REDUCTASE"/>
    <property type="match status" value="1"/>
</dbReference>
<dbReference type="InterPro" id="IPR036291">
    <property type="entry name" value="NAD(P)-bd_dom_sf"/>
</dbReference>
<comment type="caution">
    <text evidence="3">The sequence shown here is derived from an EMBL/GenBank/DDBJ whole genome shotgun (WGS) entry which is preliminary data.</text>
</comment>
<dbReference type="Pfam" id="PF00106">
    <property type="entry name" value="adh_short"/>
    <property type="match status" value="1"/>
</dbReference>
<evidence type="ECO:0000256" key="2">
    <source>
        <dbReference type="ARBA" id="ARBA00022857"/>
    </source>
</evidence>
<accession>A0ABQ9E8V0</accession>